<dbReference type="InterPro" id="IPR012337">
    <property type="entry name" value="RNaseH-like_sf"/>
</dbReference>
<name>A0A1W0WJ01_HYPEX</name>
<evidence type="ECO:0000256" key="5">
    <source>
        <dbReference type="ARBA" id="ARBA00012911"/>
    </source>
</evidence>
<sequence>MDESDNTFYGEGKVNAQASYTRNDHVSAADYSLANLHGSEASVFQVPSDSAPIVLKSVADNRISGGSLGQTTSTTSQLIPKAARKRITDACVDFVIRDMRSYETVIGDGFIGLTNTLIELGQMHGSLPAADLLPHIRTISESIETRASYVRKKLVPELEHCIKENGAGVTLNFWTDVKNQRNYVGLTVHYFRLDSLVNRILITTEYDPDLRKDAGNVRKWTMDELALFGVMEELCHAHVIFVTDGSVNLVKAFNIPKRPAMRRLPCFAHLLNSVMSTAFDEENAPEGMTDVRAMIKESKMLVNHIKHTGLFHDMDAAIKHNVDTLWSTHYEMLSSILRQFETVNDLLVRRNEHDRMPGPREVMEELVDFLKLFKDAAEELSQTSKPTMHMVVPIILQLKQHCDQPSPSGCNAMKATKRRVKELMIEKIDFDILHKIACFLCPAFRTMRMFSLAEQNVILQEVRRRTTICVFGGGIGGIGASCSNVSDASLLQPGTKRQKMSSSFDFSNLAEPDTLTANVDEIKGYQDFRLTEQASIYQADPMRFWKEHEVMFPGLSKLARQILCVPAASTPGEMVFCRSGFVVNDRRNLLKPEKVNDILFLHMASSTFSESKSRSIHSPIHSTMAASRFDHKGLFVATFTPMKDNGDINPDVVPAYVDHLVRTGVNGVFVNGTAGEGLSMTVAERKLMAETWLAASKGKLKTIVHVGAVALRDAQELAAHAESLGADAIAAIPTFYFAPRTPVELATSLQSVAAAAPNTPFLYYHIPAMTRIEMDMSVFLTIAKAQIPTLSGVKYSGFDLSGASRCLLDHGLEFEVMWGRDDVMLGALAFGMKSFIGSSYNFTAPIAIKIIKAVEAGDFETARNEQKKLKKVMDLTERFGDLVSTFKALTAIAGVPVGPTRAPLRTINAKEMQKFRSTLQEQGCLEWLTGSD</sequence>
<dbReference type="SMART" id="SM01130">
    <property type="entry name" value="DHDPS"/>
    <property type="match status" value="1"/>
</dbReference>
<dbReference type="Pfam" id="PF00701">
    <property type="entry name" value="DHDPS"/>
    <property type="match status" value="1"/>
</dbReference>
<dbReference type="PANTHER" id="PTHR12128:SF21">
    <property type="entry name" value="N-ACETYLNEURAMINATE LYASE"/>
    <property type="match status" value="1"/>
</dbReference>
<dbReference type="GO" id="GO:0046983">
    <property type="term" value="F:protein dimerization activity"/>
    <property type="evidence" value="ECO:0007669"/>
    <property type="project" value="InterPro"/>
</dbReference>
<dbReference type="SUPFAM" id="SSF140996">
    <property type="entry name" value="Hermes dimerisation domain"/>
    <property type="match status" value="1"/>
</dbReference>
<keyword evidence="6" id="KW-0963">Cytoplasm</keyword>
<gene>
    <name evidence="12" type="ORF">BV898_10585</name>
</gene>
<proteinExistence type="inferred from homology"/>
<comment type="pathway">
    <text evidence="2">Amino-sugar metabolism; N-acetylneuraminate degradation.</text>
</comment>
<feature type="domain" description="HAT C-terminal dimerisation" evidence="11">
    <location>
        <begin position="537"/>
        <end position="602"/>
    </location>
</feature>
<dbReference type="SUPFAM" id="SSF51569">
    <property type="entry name" value="Aldolase"/>
    <property type="match status" value="1"/>
</dbReference>
<dbReference type="OrthoDB" id="10047691at2759"/>
<evidence type="ECO:0000313" key="12">
    <source>
        <dbReference type="EMBL" id="OQV15201.1"/>
    </source>
</evidence>
<keyword evidence="8" id="KW-0704">Schiff base</keyword>
<dbReference type="InterPro" id="IPR008906">
    <property type="entry name" value="HATC_C_dom"/>
</dbReference>
<evidence type="ECO:0000256" key="6">
    <source>
        <dbReference type="ARBA" id="ARBA00022490"/>
    </source>
</evidence>
<keyword evidence="9" id="KW-0119">Carbohydrate metabolism</keyword>
<comment type="similarity">
    <text evidence="3">Belongs to the DapA family. NanA subfamily.</text>
</comment>
<evidence type="ECO:0000313" key="13">
    <source>
        <dbReference type="Proteomes" id="UP000192578"/>
    </source>
</evidence>
<protein>
    <recommendedName>
        <fullName evidence="5">N-acetylneuraminate lyase</fullName>
        <ecNumber evidence="5">4.1.3.3</ecNumber>
    </recommendedName>
</protein>
<dbReference type="InterPro" id="IPR013785">
    <property type="entry name" value="Aldolase_TIM"/>
</dbReference>
<dbReference type="EMBL" id="MTYJ01000092">
    <property type="protein sequence ID" value="OQV15201.1"/>
    <property type="molecule type" value="Genomic_DNA"/>
</dbReference>
<dbReference type="Gene3D" id="1.10.10.1070">
    <property type="entry name" value="Zinc finger, BED domain-containing"/>
    <property type="match status" value="1"/>
</dbReference>
<evidence type="ECO:0000256" key="8">
    <source>
        <dbReference type="ARBA" id="ARBA00023270"/>
    </source>
</evidence>
<evidence type="ECO:0000256" key="1">
    <source>
        <dbReference type="ARBA" id="ARBA00004496"/>
    </source>
</evidence>
<evidence type="ECO:0000256" key="10">
    <source>
        <dbReference type="ARBA" id="ARBA00044906"/>
    </source>
</evidence>
<comment type="subunit">
    <text evidence="4">Homotetramer.</text>
</comment>
<dbReference type="PRINTS" id="PR00146">
    <property type="entry name" value="DHPICSNTHASE"/>
</dbReference>
<evidence type="ECO:0000256" key="7">
    <source>
        <dbReference type="ARBA" id="ARBA00023239"/>
    </source>
</evidence>
<evidence type="ECO:0000256" key="9">
    <source>
        <dbReference type="ARBA" id="ARBA00023277"/>
    </source>
</evidence>
<reference evidence="13" key="1">
    <citation type="submission" date="2017-01" db="EMBL/GenBank/DDBJ databases">
        <title>Comparative genomics of anhydrobiosis in the tardigrade Hypsibius dujardini.</title>
        <authorList>
            <person name="Yoshida Y."/>
            <person name="Koutsovoulos G."/>
            <person name="Laetsch D."/>
            <person name="Stevens L."/>
            <person name="Kumar S."/>
            <person name="Horikawa D."/>
            <person name="Ishino K."/>
            <person name="Komine S."/>
            <person name="Tomita M."/>
            <person name="Blaxter M."/>
            <person name="Arakawa K."/>
        </authorList>
    </citation>
    <scope>NUCLEOTIDE SEQUENCE [LARGE SCALE GENOMIC DNA]</scope>
    <source>
        <strain evidence="13">Z151</strain>
    </source>
</reference>
<comment type="subcellular location">
    <subcellularLocation>
        <location evidence="1">Cytoplasm</location>
    </subcellularLocation>
</comment>
<dbReference type="EC" id="4.1.3.3" evidence="5"/>
<dbReference type="Pfam" id="PF05699">
    <property type="entry name" value="Dimer_Tnp_hAT"/>
    <property type="match status" value="1"/>
</dbReference>
<keyword evidence="7 12" id="KW-0456">Lyase</keyword>
<comment type="caution">
    <text evidence="12">The sequence shown here is derived from an EMBL/GenBank/DDBJ whole genome shotgun (WGS) entry which is preliminary data.</text>
</comment>
<dbReference type="AlphaFoldDB" id="A0A1W0WJ01"/>
<dbReference type="GO" id="GO:0005737">
    <property type="term" value="C:cytoplasm"/>
    <property type="evidence" value="ECO:0007669"/>
    <property type="project" value="UniProtKB-SubCell"/>
</dbReference>
<dbReference type="GO" id="GO:0008747">
    <property type="term" value="F:N-acetylneuraminate lyase activity"/>
    <property type="evidence" value="ECO:0007669"/>
    <property type="project" value="UniProtKB-EC"/>
</dbReference>
<organism evidence="12 13">
    <name type="scientific">Hypsibius exemplaris</name>
    <name type="common">Freshwater tardigrade</name>
    <dbReference type="NCBI Taxonomy" id="2072580"/>
    <lineage>
        <taxon>Eukaryota</taxon>
        <taxon>Metazoa</taxon>
        <taxon>Ecdysozoa</taxon>
        <taxon>Tardigrada</taxon>
        <taxon>Eutardigrada</taxon>
        <taxon>Parachela</taxon>
        <taxon>Hypsibioidea</taxon>
        <taxon>Hypsibiidae</taxon>
        <taxon>Hypsibius</taxon>
    </lineage>
</organism>
<comment type="catalytic activity">
    <reaction evidence="10">
        <text>aceneuramate = aldehydo-N-acetyl-D-mannosamine + pyruvate</text>
        <dbReference type="Rhea" id="RHEA:23296"/>
        <dbReference type="ChEBI" id="CHEBI:15361"/>
        <dbReference type="ChEBI" id="CHEBI:17122"/>
        <dbReference type="ChEBI" id="CHEBI:173083"/>
        <dbReference type="EC" id="4.1.3.3"/>
    </reaction>
</comment>
<dbReference type="Proteomes" id="UP000192578">
    <property type="component" value="Unassembled WGS sequence"/>
</dbReference>
<dbReference type="InterPro" id="IPR002220">
    <property type="entry name" value="DapA-like"/>
</dbReference>
<dbReference type="Gene3D" id="3.20.20.70">
    <property type="entry name" value="Aldolase class I"/>
    <property type="match status" value="1"/>
</dbReference>
<evidence type="ECO:0000259" key="11">
    <source>
        <dbReference type="Pfam" id="PF05699"/>
    </source>
</evidence>
<dbReference type="PANTHER" id="PTHR12128">
    <property type="entry name" value="DIHYDRODIPICOLINATE SYNTHASE"/>
    <property type="match status" value="1"/>
</dbReference>
<evidence type="ECO:0000256" key="2">
    <source>
        <dbReference type="ARBA" id="ARBA00004878"/>
    </source>
</evidence>
<accession>A0A1W0WJ01</accession>
<evidence type="ECO:0000256" key="4">
    <source>
        <dbReference type="ARBA" id="ARBA00011881"/>
    </source>
</evidence>
<evidence type="ECO:0000256" key="3">
    <source>
        <dbReference type="ARBA" id="ARBA00006324"/>
    </source>
</evidence>
<keyword evidence="13" id="KW-1185">Reference proteome</keyword>
<dbReference type="SUPFAM" id="SSF53098">
    <property type="entry name" value="Ribonuclease H-like"/>
    <property type="match status" value="1"/>
</dbReference>